<accession>Q8EW08</accession>
<dbReference type="KEGG" id="mpe:MYPE3985"/>
<proteinExistence type="predicted"/>
<name>Q8EW08_MALP2</name>
<evidence type="ECO:0000313" key="2">
    <source>
        <dbReference type="Proteomes" id="UP000002522"/>
    </source>
</evidence>
<dbReference type="HOGENOM" id="CLU_2845161_0_0_14"/>
<protein>
    <submittedName>
        <fullName evidence="1">Uncharacterized protein</fullName>
    </submittedName>
</protein>
<gene>
    <name evidence="1" type="ordered locus">MYPE3985</name>
</gene>
<dbReference type="AlphaFoldDB" id="Q8EW08"/>
<dbReference type="EMBL" id="BA000026">
    <property type="protein sequence ID" value="BAC44188.1"/>
    <property type="molecule type" value="Genomic_DNA"/>
</dbReference>
<dbReference type="Proteomes" id="UP000002522">
    <property type="component" value="Chromosome"/>
</dbReference>
<sequence length="65" mass="7625">MVIYLRTYILPFIKLNSFITSSLTKFRFLACGVYRVSYQEFLLCSSLWHFIQLNHNATILGFVVS</sequence>
<reference evidence="1 2" key="1">
    <citation type="journal article" date="2002" name="Nucleic Acids Res.">
        <title>The complete genomic sequence of Mycoplasma penetrans, an intracellular bacterial pathogen in humans.</title>
        <authorList>
            <person name="Sasaki Y."/>
            <person name="Ishikawa J."/>
            <person name="Yamashita A."/>
            <person name="Oshima K."/>
            <person name="Kenri T."/>
            <person name="Furuya K."/>
            <person name="Yoshino C."/>
            <person name="Horino A."/>
            <person name="Shiba T."/>
            <person name="Sasaki T."/>
            <person name="Hattori M."/>
        </authorList>
    </citation>
    <scope>NUCLEOTIDE SEQUENCE [LARGE SCALE GENOMIC DNA]</scope>
    <source>
        <strain evidence="1 2">HF-2</strain>
    </source>
</reference>
<keyword evidence="2" id="KW-1185">Reference proteome</keyword>
<evidence type="ECO:0000313" key="1">
    <source>
        <dbReference type="EMBL" id="BAC44188.1"/>
    </source>
</evidence>
<organism evidence="1 2">
    <name type="scientific">Malacoplasma penetrans (strain HF-2)</name>
    <name type="common">Mycoplasma penetrans</name>
    <dbReference type="NCBI Taxonomy" id="272633"/>
    <lineage>
        <taxon>Bacteria</taxon>
        <taxon>Bacillati</taxon>
        <taxon>Mycoplasmatota</taxon>
        <taxon>Mycoplasmoidales</taxon>
        <taxon>Mycoplasmoidaceae</taxon>
        <taxon>Malacoplasma</taxon>
    </lineage>
</organism>
<dbReference type="InParanoid" id="Q8EW08"/>